<keyword evidence="9" id="KW-1185">Reference proteome</keyword>
<dbReference type="SUPFAM" id="SSF52540">
    <property type="entry name" value="P-loop containing nucleoside triphosphate hydrolases"/>
    <property type="match status" value="1"/>
</dbReference>
<dbReference type="PIRSF" id="PIRSF006809">
    <property type="entry name" value="GTP-binding_hflX_prd"/>
    <property type="match status" value="1"/>
</dbReference>
<dbReference type="InterPro" id="IPR032305">
    <property type="entry name" value="GTP-bd_M"/>
</dbReference>
<dbReference type="Gene3D" id="3.40.50.300">
    <property type="entry name" value="P-loop containing nucleotide triphosphate hydrolases"/>
    <property type="match status" value="1"/>
</dbReference>
<dbReference type="InterPro" id="IPR016496">
    <property type="entry name" value="GTPase_HflX"/>
</dbReference>
<keyword evidence="1" id="KW-0479">Metal-binding</keyword>
<organism evidence="8 9">
    <name type="scientific">Acetobacter fallax</name>
    <dbReference type="NCBI Taxonomy" id="1737473"/>
    <lineage>
        <taxon>Bacteria</taxon>
        <taxon>Pseudomonadati</taxon>
        <taxon>Pseudomonadota</taxon>
        <taxon>Alphaproteobacteria</taxon>
        <taxon>Acetobacterales</taxon>
        <taxon>Acetobacteraceae</taxon>
        <taxon>Acetobacter</taxon>
    </lineage>
</organism>
<evidence type="ECO:0000256" key="1">
    <source>
        <dbReference type="ARBA" id="ARBA00022723"/>
    </source>
</evidence>
<evidence type="ECO:0000259" key="7">
    <source>
        <dbReference type="PROSITE" id="PS51705"/>
    </source>
</evidence>
<dbReference type="NCBIfam" id="TIGR03156">
    <property type="entry name" value="GTP_HflX"/>
    <property type="match status" value="1"/>
</dbReference>
<dbReference type="PROSITE" id="PS51705">
    <property type="entry name" value="G_HFLX"/>
    <property type="match status" value="1"/>
</dbReference>
<dbReference type="Pfam" id="PF13167">
    <property type="entry name" value="GTP-bdg_N"/>
    <property type="match status" value="2"/>
</dbReference>
<feature type="compositionally biased region" description="Gly residues" evidence="6">
    <location>
        <begin position="178"/>
        <end position="189"/>
    </location>
</feature>
<comment type="caution">
    <text evidence="8">The sequence shown here is derived from an EMBL/GenBank/DDBJ whole genome shotgun (WGS) entry which is preliminary data.</text>
</comment>
<keyword evidence="5" id="KW-0963">Cytoplasm</keyword>
<dbReference type="CDD" id="cd01878">
    <property type="entry name" value="HflX"/>
    <property type="match status" value="1"/>
</dbReference>
<dbReference type="HAMAP" id="MF_00900">
    <property type="entry name" value="GTPase_HflX"/>
    <property type="match status" value="1"/>
</dbReference>
<keyword evidence="3" id="KW-0460">Magnesium</keyword>
<dbReference type="InterPro" id="IPR042108">
    <property type="entry name" value="GTPase_HflX_N_sf"/>
</dbReference>
<proteinExistence type="inferred from homology"/>
<keyword evidence="4 5" id="KW-0342">GTP-binding</keyword>
<feature type="region of interest" description="Disordered" evidence="6">
    <location>
        <begin position="173"/>
        <end position="196"/>
    </location>
</feature>
<evidence type="ECO:0000256" key="6">
    <source>
        <dbReference type="SAM" id="MobiDB-lite"/>
    </source>
</evidence>
<dbReference type="InterPro" id="IPR025121">
    <property type="entry name" value="GTPase_HflX_N"/>
</dbReference>
<dbReference type="InterPro" id="IPR027417">
    <property type="entry name" value="P-loop_NTPase"/>
</dbReference>
<evidence type="ECO:0000256" key="5">
    <source>
        <dbReference type="HAMAP-Rule" id="MF_00900"/>
    </source>
</evidence>
<comment type="subcellular location">
    <subcellularLocation>
        <location evidence="5">Cytoplasm</location>
    </subcellularLocation>
    <text evidence="5">May associate with membranes.</text>
</comment>
<evidence type="ECO:0000313" key="8">
    <source>
        <dbReference type="EMBL" id="NHO34019.1"/>
    </source>
</evidence>
<comment type="function">
    <text evidence="5">GTPase that associates with the 50S ribosomal subunit and may have a role during protein synthesis or ribosome biogenesis.</text>
</comment>
<dbReference type="Pfam" id="PF01926">
    <property type="entry name" value="MMR_HSR1"/>
    <property type="match status" value="1"/>
</dbReference>
<keyword evidence="2 5" id="KW-0547">Nucleotide-binding</keyword>
<evidence type="ECO:0000256" key="3">
    <source>
        <dbReference type="ARBA" id="ARBA00022842"/>
    </source>
</evidence>
<dbReference type="Proteomes" id="UP000615326">
    <property type="component" value="Unassembled WGS sequence"/>
</dbReference>
<dbReference type="Gene3D" id="3.40.50.11060">
    <property type="entry name" value="GTPase HflX, N-terminal domain"/>
    <property type="match status" value="1"/>
</dbReference>
<dbReference type="RefSeq" id="WP_173578483.1">
    <property type="nucleotide sequence ID" value="NZ_WOSW01000049.1"/>
</dbReference>
<reference evidence="8 9" key="1">
    <citation type="journal article" date="2020" name="Int. J. Syst. Evol. Microbiol.">
        <title>Novel acetic acid bacteria from cider fermentations: Acetobacter conturbans sp. nov. and Acetobacter fallax sp. nov.</title>
        <authorList>
            <person name="Sombolestani A.S."/>
            <person name="Cleenwerck I."/>
            <person name="Cnockaert M."/>
            <person name="Borremans W."/>
            <person name="Wieme A.D."/>
            <person name="De Vuyst L."/>
            <person name="Vandamme P."/>
        </authorList>
    </citation>
    <scope>NUCLEOTIDE SEQUENCE [LARGE SCALE GENOMIC DNA]</scope>
    <source>
        <strain evidence="8 9">LMG 1637</strain>
    </source>
</reference>
<dbReference type="PRINTS" id="PR00326">
    <property type="entry name" value="GTP1OBG"/>
</dbReference>
<dbReference type="PANTHER" id="PTHR10229">
    <property type="entry name" value="GTP-BINDING PROTEIN HFLX"/>
    <property type="match status" value="1"/>
</dbReference>
<accession>A0ABX0KEU9</accession>
<sequence length="450" mass="49053">METSPPIPLAVLVGIQTPDVDDVAHEASLGELGRLVKTLGYEVVGSVSQKREGTGAASVLGAGKLEELAALTGGSGVVTSMATAPMTKARRRFEGTAENSEPVRTAPDTARKPEFVIVDHELSPSQIRNLERATSAQVLDRTGVIVEIFHRHANTREAKLQVEMARLKYVAPRLRESSGGGGRQQGPGAGESTLSLDRRKIRDRLAELKTQLEAVQRDSDQRRSARRDQLRVALVGYTNAGKSSLMRALTGSQVLVQDKLFATLDTTVRTLQPETRPRVLISDTVGFIKQLPHDLVASFRSTLSEALEASLLLFVVDASDPTWEAQLEVSRSVLREISADTVPSRLILNKMDRIDDAGRAALMEKHPDAIMLSAHTPEDVSALRDTIIAFFEAEMVDDVLMLPYAKQGLIGEIYENARVLSEEHDETGRVLKVRGLPGAITRLQRSLAAH</sequence>
<name>A0ABX0KEU9_9PROT</name>
<dbReference type="PANTHER" id="PTHR10229:SF0">
    <property type="entry name" value="GTP-BINDING PROTEIN 6-RELATED"/>
    <property type="match status" value="1"/>
</dbReference>
<evidence type="ECO:0000256" key="4">
    <source>
        <dbReference type="ARBA" id="ARBA00023134"/>
    </source>
</evidence>
<feature type="domain" description="Hflx-type G" evidence="7">
    <location>
        <begin position="230"/>
        <end position="395"/>
    </location>
</feature>
<dbReference type="InterPro" id="IPR006073">
    <property type="entry name" value="GTP-bd"/>
</dbReference>
<dbReference type="Pfam" id="PF16360">
    <property type="entry name" value="GTP-bdg_M"/>
    <property type="match status" value="1"/>
</dbReference>
<comment type="similarity">
    <text evidence="5">Belongs to the TRAFAC class OBG-HflX-like GTPase superfamily. HflX GTPase family.</text>
</comment>
<dbReference type="Gene3D" id="6.10.250.2860">
    <property type="match status" value="1"/>
</dbReference>
<evidence type="ECO:0000256" key="2">
    <source>
        <dbReference type="ARBA" id="ARBA00022741"/>
    </source>
</evidence>
<comment type="subunit">
    <text evidence="5">Monomer. Associates with the 50S ribosomal subunit.</text>
</comment>
<dbReference type="InterPro" id="IPR030394">
    <property type="entry name" value="G_HFLX_dom"/>
</dbReference>
<protein>
    <recommendedName>
        <fullName evidence="5">GTPase HflX</fullName>
    </recommendedName>
    <alternativeName>
        <fullName evidence="5">GTP-binding protein HflX</fullName>
    </alternativeName>
</protein>
<evidence type="ECO:0000313" key="9">
    <source>
        <dbReference type="Proteomes" id="UP000615326"/>
    </source>
</evidence>
<gene>
    <name evidence="5 8" type="primary">hflX</name>
    <name evidence="8" type="ORF">GOB84_16010</name>
</gene>
<dbReference type="EMBL" id="WOSW01000049">
    <property type="protein sequence ID" value="NHO34019.1"/>
    <property type="molecule type" value="Genomic_DNA"/>
</dbReference>